<gene>
    <name evidence="4" type="ORF">E8K88_06555</name>
</gene>
<evidence type="ECO:0000256" key="1">
    <source>
        <dbReference type="ARBA" id="ARBA00022857"/>
    </source>
</evidence>
<protein>
    <submittedName>
        <fullName evidence="4">NAD-dependent epimerase/dehydratase family protein</fullName>
    </submittedName>
</protein>
<keyword evidence="2" id="KW-0119">Carbohydrate metabolism</keyword>
<dbReference type="OrthoDB" id="9769113at2"/>
<keyword evidence="1" id="KW-0521">NADP</keyword>
<name>A0A4V3YXD0_9BURK</name>
<feature type="domain" description="NAD-dependent epimerase/dehydratase" evidence="3">
    <location>
        <begin position="28"/>
        <end position="217"/>
    </location>
</feature>
<dbReference type="PANTHER" id="PTHR43103">
    <property type="entry name" value="NUCLEOSIDE-DIPHOSPHATE-SUGAR EPIMERASE"/>
    <property type="match status" value="1"/>
</dbReference>
<comment type="caution">
    <text evidence="4">The sequence shown here is derived from an EMBL/GenBank/DDBJ whole genome shotgun (WGS) entry which is preliminary data.</text>
</comment>
<accession>A0A4V3YXD0</accession>
<evidence type="ECO:0000313" key="5">
    <source>
        <dbReference type="Proteomes" id="UP000306236"/>
    </source>
</evidence>
<dbReference type="Gene3D" id="3.90.25.10">
    <property type="entry name" value="UDP-galactose 4-epimerase, domain 1"/>
    <property type="match status" value="1"/>
</dbReference>
<dbReference type="AlphaFoldDB" id="A0A4V3YXD0"/>
<evidence type="ECO:0000259" key="3">
    <source>
        <dbReference type="Pfam" id="PF01370"/>
    </source>
</evidence>
<organism evidence="4 5">
    <name type="scientific">Lampropedia aestuarii</name>
    <dbReference type="NCBI Taxonomy" id="2562762"/>
    <lineage>
        <taxon>Bacteria</taxon>
        <taxon>Pseudomonadati</taxon>
        <taxon>Pseudomonadota</taxon>
        <taxon>Betaproteobacteria</taxon>
        <taxon>Burkholderiales</taxon>
        <taxon>Comamonadaceae</taxon>
        <taxon>Lampropedia</taxon>
    </lineage>
</organism>
<dbReference type="Pfam" id="PF01370">
    <property type="entry name" value="Epimerase"/>
    <property type="match status" value="1"/>
</dbReference>
<dbReference type="Gene3D" id="3.40.50.720">
    <property type="entry name" value="NAD(P)-binding Rossmann-like Domain"/>
    <property type="match status" value="1"/>
</dbReference>
<evidence type="ECO:0000313" key="4">
    <source>
        <dbReference type="EMBL" id="THJ34632.1"/>
    </source>
</evidence>
<dbReference type="SUPFAM" id="SSF51735">
    <property type="entry name" value="NAD(P)-binding Rossmann-fold domains"/>
    <property type="match status" value="1"/>
</dbReference>
<dbReference type="Proteomes" id="UP000306236">
    <property type="component" value="Unassembled WGS sequence"/>
</dbReference>
<sequence length="337" mass="35980">MAKPFATGRHGHPIGATPLFIRRALMRILITGANGFIGQGLVQALCEQALPITEIIANDINLSGLSTGDARLRRVTGPLDQPDILAQLLAQPLDWVFHLAGITSKRAEEDLALGLAVNVHSSMALLAGLAAQQQPARLVFASSIGVFGVPLPARVDDDTPIAPTMSYGVQKRMIELLVADYARRGLVDGRTVRLPGVLARPQQSIRPLSAFSSDILHCLAAGQRFTCPVSPQSTNWLLSRPCCVAQLIHALQSDAAHWPSSRAVTLPAQRLTTNALVQALEQHLGRPLAHLVDWAPVPEIEAQFANWPELDTPAANALGFVHDGSGQQLVAAALQTA</sequence>
<dbReference type="EMBL" id="SSWX01000006">
    <property type="protein sequence ID" value="THJ34632.1"/>
    <property type="molecule type" value="Genomic_DNA"/>
</dbReference>
<dbReference type="InterPro" id="IPR036291">
    <property type="entry name" value="NAD(P)-bd_dom_sf"/>
</dbReference>
<keyword evidence="5" id="KW-1185">Reference proteome</keyword>
<dbReference type="PANTHER" id="PTHR43103:SF3">
    <property type="entry name" value="ADP-L-GLYCERO-D-MANNO-HEPTOSE-6-EPIMERASE"/>
    <property type="match status" value="1"/>
</dbReference>
<dbReference type="InterPro" id="IPR001509">
    <property type="entry name" value="Epimerase_deHydtase"/>
</dbReference>
<evidence type="ECO:0000256" key="2">
    <source>
        <dbReference type="ARBA" id="ARBA00023277"/>
    </source>
</evidence>
<reference evidence="4 5" key="1">
    <citation type="submission" date="2019-04" db="EMBL/GenBank/DDBJ databases">
        <title>Lampropedia sp YIM MLB12 draf genome.</title>
        <authorList>
            <person name="Wang Y.-X."/>
        </authorList>
    </citation>
    <scope>NUCLEOTIDE SEQUENCE [LARGE SCALE GENOMIC DNA]</scope>
    <source>
        <strain evidence="4 5">YIM MLB12</strain>
    </source>
</reference>
<proteinExistence type="predicted"/>